<protein>
    <recommendedName>
        <fullName evidence="4">Integral membrane protein</fullName>
    </recommendedName>
</protein>
<dbReference type="EMBL" id="VJNB01000008">
    <property type="protein sequence ID" value="TSE19258.1"/>
    <property type="molecule type" value="Genomic_DNA"/>
</dbReference>
<evidence type="ECO:0008006" key="4">
    <source>
        <dbReference type="Google" id="ProtNLM"/>
    </source>
</evidence>
<keyword evidence="1" id="KW-0812">Transmembrane</keyword>
<organism evidence="2 3">
    <name type="scientific">Tepidimonas alkaliphilus</name>
    <dbReference type="NCBI Taxonomy" id="2588942"/>
    <lineage>
        <taxon>Bacteria</taxon>
        <taxon>Pseudomonadati</taxon>
        <taxon>Pseudomonadota</taxon>
        <taxon>Betaproteobacteria</taxon>
        <taxon>Burkholderiales</taxon>
        <taxon>Tepidimonas</taxon>
    </lineage>
</organism>
<proteinExistence type="predicted"/>
<evidence type="ECO:0000313" key="3">
    <source>
        <dbReference type="Proteomes" id="UP000315736"/>
    </source>
</evidence>
<keyword evidence="3" id="KW-1185">Reference proteome</keyword>
<feature type="transmembrane region" description="Helical" evidence="1">
    <location>
        <begin position="27"/>
        <end position="46"/>
    </location>
</feature>
<sequence>MPQLGQLRAQGWFWQLRRNGALTPRQLLAAWAFAVVAVLGVAAFWIGRGAVLVWPFAAVELAAVMLAFGWMARHASDREELELNESALRVRCWDAGRVRAVELPRPWVRVEAPAATGQLVWLRAGSQAVAVGRHIQPALRQQLARELRWALAQSEGARPDAA</sequence>
<reference evidence="2 3" key="1">
    <citation type="submission" date="2019-07" db="EMBL/GenBank/DDBJ databases">
        <title>Tepidimonas alkaliphilus YIM 72238 draft genome.</title>
        <authorList>
            <person name="Da Costa M.S."/>
            <person name="Froufe H.J.C."/>
            <person name="Egas C."/>
            <person name="Albuquerque L."/>
        </authorList>
    </citation>
    <scope>NUCLEOTIDE SEQUENCE [LARGE SCALE GENOMIC DNA]</scope>
    <source>
        <strain evidence="2 3">YIM 72238</strain>
    </source>
</reference>
<comment type="caution">
    <text evidence="2">The sequence shown here is derived from an EMBL/GenBank/DDBJ whole genome shotgun (WGS) entry which is preliminary data.</text>
</comment>
<feature type="transmembrane region" description="Helical" evidence="1">
    <location>
        <begin position="52"/>
        <end position="72"/>
    </location>
</feature>
<accession>A0A554W6Q7</accession>
<dbReference type="InterPro" id="IPR019253">
    <property type="entry name" value="DUF2244_TM"/>
</dbReference>
<evidence type="ECO:0000256" key="1">
    <source>
        <dbReference type="SAM" id="Phobius"/>
    </source>
</evidence>
<dbReference type="Pfam" id="PF10003">
    <property type="entry name" value="DUF2244"/>
    <property type="match status" value="1"/>
</dbReference>
<dbReference type="AlphaFoldDB" id="A0A554W6Q7"/>
<gene>
    <name evidence="2" type="ORF">Talka_01682</name>
</gene>
<keyword evidence="1" id="KW-0472">Membrane</keyword>
<name>A0A554W6Q7_9BURK</name>
<keyword evidence="1" id="KW-1133">Transmembrane helix</keyword>
<dbReference type="Proteomes" id="UP000315736">
    <property type="component" value="Unassembled WGS sequence"/>
</dbReference>
<dbReference type="RefSeq" id="WP_185970106.1">
    <property type="nucleotide sequence ID" value="NZ_VJNB01000008.1"/>
</dbReference>
<evidence type="ECO:0000313" key="2">
    <source>
        <dbReference type="EMBL" id="TSE19258.1"/>
    </source>
</evidence>